<evidence type="ECO:0000313" key="2">
    <source>
        <dbReference type="EMBL" id="GGL64416.1"/>
    </source>
</evidence>
<keyword evidence="1" id="KW-0472">Membrane</keyword>
<keyword evidence="1" id="KW-1133">Transmembrane helix</keyword>
<dbReference type="Proteomes" id="UP000654670">
    <property type="component" value="Unassembled WGS sequence"/>
</dbReference>
<dbReference type="EMBL" id="BMOK01000019">
    <property type="protein sequence ID" value="GGL64416.1"/>
    <property type="molecule type" value="Genomic_DNA"/>
</dbReference>
<feature type="transmembrane region" description="Helical" evidence="1">
    <location>
        <begin position="12"/>
        <end position="33"/>
    </location>
</feature>
<sequence>MNSGTLLGIPYGNWLTFLGSLIGASMPIIILIVQHHQNKVLRAKEKNENFIVSYSSYKFYFDKVNRTLEKVISETSNTEKSVNDLRAIYVKAKEIFRYCLNKLNDLDDNKFTAVSHMKLMEIKYEMDHLLTKTNDMIVSKWDKGSRPLEDFLFYLKNKQTTIETINEVTDHEYLRVRSHMK</sequence>
<proteinExistence type="predicted"/>
<keyword evidence="1" id="KW-0812">Transmembrane</keyword>
<evidence type="ECO:0000313" key="3">
    <source>
        <dbReference type="Proteomes" id="UP000654670"/>
    </source>
</evidence>
<protein>
    <submittedName>
        <fullName evidence="2">Uncharacterized protein</fullName>
    </submittedName>
</protein>
<accession>A0A917S9I3</accession>
<dbReference type="RefSeq" id="WP_188804902.1">
    <property type="nucleotide sequence ID" value="NZ_BMOK01000019.1"/>
</dbReference>
<reference evidence="2" key="1">
    <citation type="journal article" date="2014" name="Int. J. Syst. Evol. Microbiol.">
        <title>Complete genome sequence of Corynebacterium casei LMG S-19264T (=DSM 44701T), isolated from a smear-ripened cheese.</title>
        <authorList>
            <consortium name="US DOE Joint Genome Institute (JGI-PGF)"/>
            <person name="Walter F."/>
            <person name="Albersmeier A."/>
            <person name="Kalinowski J."/>
            <person name="Ruckert C."/>
        </authorList>
    </citation>
    <scope>NUCLEOTIDE SEQUENCE</scope>
    <source>
        <strain evidence="2">JCM 15325</strain>
    </source>
</reference>
<gene>
    <name evidence="2" type="ORF">GCM10007968_30370</name>
</gene>
<dbReference type="AlphaFoldDB" id="A0A917S9I3"/>
<keyword evidence="3" id="KW-1185">Reference proteome</keyword>
<evidence type="ECO:0000256" key="1">
    <source>
        <dbReference type="SAM" id="Phobius"/>
    </source>
</evidence>
<name>A0A917S9I3_9BACL</name>
<organism evidence="2 3">
    <name type="scientific">Sporolactobacillus putidus</name>
    <dbReference type="NCBI Taxonomy" id="492735"/>
    <lineage>
        <taxon>Bacteria</taxon>
        <taxon>Bacillati</taxon>
        <taxon>Bacillota</taxon>
        <taxon>Bacilli</taxon>
        <taxon>Bacillales</taxon>
        <taxon>Sporolactobacillaceae</taxon>
        <taxon>Sporolactobacillus</taxon>
    </lineage>
</organism>
<reference evidence="2" key="2">
    <citation type="submission" date="2020-09" db="EMBL/GenBank/DDBJ databases">
        <authorList>
            <person name="Sun Q."/>
            <person name="Ohkuma M."/>
        </authorList>
    </citation>
    <scope>NUCLEOTIDE SEQUENCE</scope>
    <source>
        <strain evidence="2">JCM 15325</strain>
    </source>
</reference>
<comment type="caution">
    <text evidence="2">The sequence shown here is derived from an EMBL/GenBank/DDBJ whole genome shotgun (WGS) entry which is preliminary data.</text>
</comment>